<name>A0A2P2IP55_RHIMU</name>
<dbReference type="EMBL" id="GGEC01002522">
    <property type="protein sequence ID" value="MBW83005.1"/>
    <property type="molecule type" value="Transcribed_RNA"/>
</dbReference>
<evidence type="ECO:0000313" key="1">
    <source>
        <dbReference type="EMBL" id="MBW83005.1"/>
    </source>
</evidence>
<proteinExistence type="predicted"/>
<organism evidence="1">
    <name type="scientific">Rhizophora mucronata</name>
    <name type="common">Asiatic mangrove</name>
    <dbReference type="NCBI Taxonomy" id="61149"/>
    <lineage>
        <taxon>Eukaryota</taxon>
        <taxon>Viridiplantae</taxon>
        <taxon>Streptophyta</taxon>
        <taxon>Embryophyta</taxon>
        <taxon>Tracheophyta</taxon>
        <taxon>Spermatophyta</taxon>
        <taxon>Magnoliopsida</taxon>
        <taxon>eudicotyledons</taxon>
        <taxon>Gunneridae</taxon>
        <taxon>Pentapetalae</taxon>
        <taxon>rosids</taxon>
        <taxon>fabids</taxon>
        <taxon>Malpighiales</taxon>
        <taxon>Rhizophoraceae</taxon>
        <taxon>Rhizophora</taxon>
    </lineage>
</organism>
<sequence>MRKVEICVEILSSSTVTVMNCECSSLFFPFLSIFCSYFPQFLPQFSNSSQFISFYLL</sequence>
<protein>
    <submittedName>
        <fullName evidence="1">Uncharacterized protein</fullName>
    </submittedName>
</protein>
<reference evidence="1" key="1">
    <citation type="submission" date="2018-02" db="EMBL/GenBank/DDBJ databases">
        <title>Rhizophora mucronata_Transcriptome.</title>
        <authorList>
            <person name="Meera S.P."/>
            <person name="Sreeshan A."/>
            <person name="Augustine A."/>
        </authorList>
    </citation>
    <scope>NUCLEOTIDE SEQUENCE</scope>
    <source>
        <tissue evidence="1">Leaf</tissue>
    </source>
</reference>
<dbReference type="AlphaFoldDB" id="A0A2P2IP55"/>
<accession>A0A2P2IP55</accession>